<dbReference type="Gramene" id="rna-AYBTSS11_LOCUS1768">
    <property type="protein sequence ID" value="CAJ1845338.1"/>
    <property type="gene ID" value="gene-AYBTSS11_LOCUS1768"/>
</dbReference>
<protein>
    <submittedName>
        <fullName evidence="1">Uncharacterized protein</fullName>
    </submittedName>
</protein>
<name>A0AA86VVN7_9FABA</name>
<dbReference type="Proteomes" id="UP001189624">
    <property type="component" value="Chromosome 1"/>
</dbReference>
<dbReference type="AlphaFoldDB" id="A0AA86VVN7"/>
<dbReference type="EMBL" id="OY731398">
    <property type="protein sequence ID" value="CAJ1845338.1"/>
    <property type="molecule type" value="Genomic_DNA"/>
</dbReference>
<evidence type="ECO:0000313" key="2">
    <source>
        <dbReference type="Proteomes" id="UP001189624"/>
    </source>
</evidence>
<keyword evidence="2" id="KW-1185">Reference proteome</keyword>
<accession>A0AA86VVN7</accession>
<reference evidence="1" key="1">
    <citation type="submission" date="2023-10" db="EMBL/GenBank/DDBJ databases">
        <authorList>
            <person name="Domelevo Entfellner J.-B."/>
        </authorList>
    </citation>
    <scope>NUCLEOTIDE SEQUENCE</scope>
</reference>
<evidence type="ECO:0000313" key="1">
    <source>
        <dbReference type="EMBL" id="CAJ1845338.1"/>
    </source>
</evidence>
<sequence>MDSGKTLLLWNVVMDCGWGELRGGGRSRWWWPRVPTYLAPPCGLRGYRCA</sequence>
<gene>
    <name evidence="1" type="ORF">AYBTSS11_LOCUS1768</name>
</gene>
<organism evidence="1 2">
    <name type="scientific">Sphenostylis stenocarpa</name>
    <dbReference type="NCBI Taxonomy" id="92480"/>
    <lineage>
        <taxon>Eukaryota</taxon>
        <taxon>Viridiplantae</taxon>
        <taxon>Streptophyta</taxon>
        <taxon>Embryophyta</taxon>
        <taxon>Tracheophyta</taxon>
        <taxon>Spermatophyta</taxon>
        <taxon>Magnoliopsida</taxon>
        <taxon>eudicotyledons</taxon>
        <taxon>Gunneridae</taxon>
        <taxon>Pentapetalae</taxon>
        <taxon>rosids</taxon>
        <taxon>fabids</taxon>
        <taxon>Fabales</taxon>
        <taxon>Fabaceae</taxon>
        <taxon>Papilionoideae</taxon>
        <taxon>50 kb inversion clade</taxon>
        <taxon>NPAAA clade</taxon>
        <taxon>indigoferoid/millettioid clade</taxon>
        <taxon>Phaseoleae</taxon>
        <taxon>Sphenostylis</taxon>
    </lineage>
</organism>
<proteinExistence type="predicted"/>